<evidence type="ECO:0008006" key="4">
    <source>
        <dbReference type="Google" id="ProtNLM"/>
    </source>
</evidence>
<dbReference type="Proteomes" id="UP001597478">
    <property type="component" value="Unassembled WGS sequence"/>
</dbReference>
<gene>
    <name evidence="2" type="ORF">ACFS2C_19585</name>
</gene>
<evidence type="ECO:0000313" key="3">
    <source>
        <dbReference type="Proteomes" id="UP001597478"/>
    </source>
</evidence>
<protein>
    <recommendedName>
        <fullName evidence="4">SPOR domain-containing protein</fullName>
    </recommendedName>
</protein>
<keyword evidence="3" id="KW-1185">Reference proteome</keyword>
<evidence type="ECO:0000313" key="2">
    <source>
        <dbReference type="EMBL" id="MFD2801596.1"/>
    </source>
</evidence>
<comment type="caution">
    <text evidence="2">The sequence shown here is derived from an EMBL/GenBank/DDBJ whole genome shotgun (WGS) entry which is preliminary data.</text>
</comment>
<dbReference type="EMBL" id="JBHUOF010000034">
    <property type="protein sequence ID" value="MFD2801596.1"/>
    <property type="molecule type" value="Genomic_DNA"/>
</dbReference>
<dbReference type="RefSeq" id="WP_377393474.1">
    <property type="nucleotide sequence ID" value="NZ_JBHSAN010000035.1"/>
</dbReference>
<name>A0ABW5WGW6_9PSEU</name>
<feature type="region of interest" description="Disordered" evidence="1">
    <location>
        <begin position="52"/>
        <end position="72"/>
    </location>
</feature>
<reference evidence="3" key="1">
    <citation type="journal article" date="2019" name="Int. J. Syst. Evol. Microbiol.">
        <title>The Global Catalogue of Microorganisms (GCM) 10K type strain sequencing project: providing services to taxonomists for standard genome sequencing and annotation.</title>
        <authorList>
            <consortium name="The Broad Institute Genomics Platform"/>
            <consortium name="The Broad Institute Genome Sequencing Center for Infectious Disease"/>
            <person name="Wu L."/>
            <person name="Ma J."/>
        </authorList>
    </citation>
    <scope>NUCLEOTIDE SEQUENCE [LARGE SCALE GENOMIC DNA]</scope>
    <source>
        <strain evidence="3">IBRC-M 10906</strain>
    </source>
</reference>
<sequence>MAKHSKDPNPAPGWWYNTRTGEVEHGRLSRSIDRLGPYPDEATARRALELARERTRAADRADAEWRGEDYDD</sequence>
<organism evidence="2 3">
    <name type="scientific">Prauserella oleivorans</name>
    <dbReference type="NCBI Taxonomy" id="1478153"/>
    <lineage>
        <taxon>Bacteria</taxon>
        <taxon>Bacillati</taxon>
        <taxon>Actinomycetota</taxon>
        <taxon>Actinomycetes</taxon>
        <taxon>Pseudonocardiales</taxon>
        <taxon>Pseudonocardiaceae</taxon>
        <taxon>Prauserella</taxon>
    </lineage>
</organism>
<proteinExistence type="predicted"/>
<evidence type="ECO:0000256" key="1">
    <source>
        <dbReference type="SAM" id="MobiDB-lite"/>
    </source>
</evidence>
<accession>A0ABW5WGW6</accession>